<feature type="region of interest" description="Disordered" evidence="15">
    <location>
        <begin position="696"/>
        <end position="806"/>
    </location>
</feature>
<evidence type="ECO:0000313" key="18">
    <source>
        <dbReference type="Proteomes" id="UP000194280"/>
    </source>
</evidence>
<dbReference type="PANTHER" id="PTHR10629">
    <property type="entry name" value="CYTOSINE-SPECIFIC METHYLTRANSFERASE"/>
    <property type="match status" value="1"/>
</dbReference>
<dbReference type="PROSITE" id="PS00094">
    <property type="entry name" value="C5_MTASE_1"/>
    <property type="match status" value="1"/>
</dbReference>
<dbReference type="Gene3D" id="3.90.120.10">
    <property type="entry name" value="DNA Methylase, subunit A, domain 2"/>
    <property type="match status" value="1"/>
</dbReference>
<dbReference type="GO" id="GO:0045033">
    <property type="term" value="P:peroxisome inheritance"/>
    <property type="evidence" value="ECO:0007669"/>
    <property type="project" value="InterPro"/>
</dbReference>
<evidence type="ECO:0000256" key="10">
    <source>
        <dbReference type="ARBA" id="ARBA00023125"/>
    </source>
</evidence>
<dbReference type="InterPro" id="IPR050390">
    <property type="entry name" value="C5-Methyltransferase"/>
</dbReference>
<dbReference type="InterPro" id="IPR001525">
    <property type="entry name" value="C5_MeTfrase"/>
</dbReference>
<dbReference type="InParanoid" id="A0A1Z5TJK5"/>
<evidence type="ECO:0000256" key="4">
    <source>
        <dbReference type="ARBA" id="ARBA00010707"/>
    </source>
</evidence>
<evidence type="ECO:0000256" key="1">
    <source>
        <dbReference type="ARBA" id="ARBA00003594"/>
    </source>
</evidence>
<evidence type="ECO:0000256" key="9">
    <source>
        <dbReference type="ARBA" id="ARBA00022691"/>
    </source>
</evidence>
<comment type="function">
    <text evidence="1">Required for peroxisome inheritance.</text>
</comment>
<evidence type="ECO:0000256" key="5">
    <source>
        <dbReference type="ARBA" id="ARBA00011975"/>
    </source>
</evidence>
<dbReference type="Gene3D" id="2.30.30.490">
    <property type="match status" value="2"/>
</dbReference>
<dbReference type="GO" id="GO:0005780">
    <property type="term" value="C:extrinsic component of intraperoxisomal membrane"/>
    <property type="evidence" value="ECO:0007669"/>
    <property type="project" value="InterPro"/>
</dbReference>
<evidence type="ECO:0000256" key="2">
    <source>
        <dbReference type="ARBA" id="ARBA00004123"/>
    </source>
</evidence>
<evidence type="ECO:0000256" key="14">
    <source>
        <dbReference type="PROSITE-ProRule" id="PRU01016"/>
    </source>
</evidence>
<dbReference type="GO" id="GO:0006346">
    <property type="term" value="P:DNA methylation-dependent constitutive heterochromatin formation"/>
    <property type="evidence" value="ECO:0007669"/>
    <property type="project" value="InterPro"/>
</dbReference>
<evidence type="ECO:0000259" key="16">
    <source>
        <dbReference type="PROSITE" id="PS51038"/>
    </source>
</evidence>
<dbReference type="InterPro" id="IPR024758">
    <property type="entry name" value="Inp1"/>
</dbReference>
<keyword evidence="10" id="KW-0238">DNA-binding</keyword>
<dbReference type="PANTHER" id="PTHR10629:SF54">
    <property type="entry name" value="DNA METHYLTRANSFERASE DIM-2"/>
    <property type="match status" value="1"/>
</dbReference>
<dbReference type="InterPro" id="IPR043151">
    <property type="entry name" value="BAH_sf"/>
</dbReference>
<dbReference type="PROSITE" id="PS51038">
    <property type="entry name" value="BAH"/>
    <property type="match status" value="1"/>
</dbReference>
<feature type="compositionally biased region" description="Low complexity" evidence="15">
    <location>
        <begin position="63"/>
        <end position="83"/>
    </location>
</feature>
<dbReference type="Pfam" id="PF00145">
    <property type="entry name" value="DNA_methylase"/>
    <property type="match status" value="1"/>
</dbReference>
<evidence type="ECO:0000256" key="13">
    <source>
        <dbReference type="PIRSR" id="PIRSR037404-1"/>
    </source>
</evidence>
<dbReference type="InterPro" id="IPR029063">
    <property type="entry name" value="SAM-dependent_MTases_sf"/>
</dbReference>
<feature type="compositionally biased region" description="Low complexity" evidence="15">
    <location>
        <begin position="1"/>
        <end position="14"/>
    </location>
</feature>
<evidence type="ECO:0000256" key="15">
    <source>
        <dbReference type="SAM" id="MobiDB-lite"/>
    </source>
</evidence>
<comment type="similarity">
    <text evidence="14">Belongs to the class I-like SAM-binding methyltransferase superfamily. C5-methyltransferase family.</text>
</comment>
<feature type="region of interest" description="Disordered" evidence="15">
    <location>
        <begin position="63"/>
        <end position="89"/>
    </location>
</feature>
<dbReference type="EC" id="2.1.1.37" evidence="5"/>
<feature type="region of interest" description="Disordered" evidence="15">
    <location>
        <begin position="503"/>
        <end position="544"/>
    </location>
</feature>
<evidence type="ECO:0000256" key="6">
    <source>
        <dbReference type="ARBA" id="ARBA00021397"/>
    </source>
</evidence>
<sequence>MSATAPSTPESAAPRRMSTNRSFTVPSKMQTTSRHIAPTAEIGAAEGIETLYVHPNANIIKFSTSGPGSRPSSSMGSPRSVGGDSAGGNIPWKNATERAMAAGPMEIYRVPGSVSFLHSGSLLHAIMPRSQCWCVDGVSKFAFRVLPDTYYRIELPGETPEDLEKVEELKLVLAKVLFYERSACPFARGFHVEVNEDEALKQPKGLGRQKSQGRAKRWTLQGEYSWKPEDWEERQRLRAERERERVREAQEKQQTSESDEGGEGEDAREGAQSDESQEGAQGEEAEANEDADDVPDIQTPKTPNRPSFIAAWRSLTSPAQLNPHSSPTPGRIRIPKGFEEDAEADRSPEALGAADRARVRTWQNVPTSMPPSPPDSSGGTELRDTAGFADPRRQDVTGGSEQESSSDETVEAEKETVPLLDVPQKCAPPTAPPTTEDLETSQPPALENEQSDDQPRVRREEAVTETRAKSLPPKDDKPPEPTSGPQDPFAAIQARILARRSIGGNASLGPSPQLSSSSTPSSNANTTSRRSTADTTTTTTRYNGGREQAYASALVRKAATVFLGPPVELAVIMLRIAARISGRAFGSSFIIASPAGSKHVPGSFNLESIDADELDDEDGTVGDWAEDDFGVPLQSPLIARCAWIASSDRLSSVAALIALSARLWLLALQQTEHQRPPQADYSEMYKRKYSEITDLLSGTQSESSGVDAKRRNPLSGRLGGLKGSSSDAQATNEQSPDSYSDIESEGSDAYARRQSARRQQFGLESSVSDTQAPSETVPTSQDEAEPSKDSSILSKDPSTLKRRSTGRRVLSHIIANGPAYPRSMYEGWEPPIPAVPEMQAIEELRAAHTRLHAREEESPEFTYFELDDFSIFRPVSKGMGTAAPPTGELVTLDRLQVHHGDYFLLDGILSCGAVRHYVRKVPFRVLTIDGYGDDEVASVSGRICLQSFQGRAKQVWYKLGQPSSVYNRFYAPFLWLAHFTKYFVDYLLETERVALSHFRSAFMDWLGRRWATNPASRSWLSQVDFTDFRTTVNANVRFLWKEYHSVEDNQTRLDKHPVWGEVNRDALTAIAEQPNLETETVVTPFVYACFKRMYFHKQMRARPLANPEIKAKVEARKARLGLTPLEHTQSEGEVLDLATAASAQDLTDIQKGDVICVEPDKQSRWKSEASVWYAYVQRIRITRSGRKHLDILWLYQVGDTTLGAAYYPFTNELFLSDNCACGQDAIDAADVVGKVAVEWGVLPAASRGYFVRQKFRTVHEENTYDFVTLQKTDFECSCGSTKSEWDDCIDKYRINDTVLVLEEFGEEGEKRLQPAQVLDFDHDTCTIEMRRISRKSETTCERARPNELVLTNATYSVGPEEIIRRCHVQCFNETDVLKKRIPTPYDRDGEGDFYFYTAENVFSDHLPSPNTTPLSHLLAEQPKLTGMGVFCGGGNFDRGLEEGGAVKFKFAVDWAERALHSYRANTDQPDDTHFFLGSVNDCLAQAIAGSREPSIAQPGDVNLLAGGSPCPGFSRLQPDKLSLESLTNASMVASFVSFVDFLVPEYCILENVVTMTEAMGGEKDQNVFAQLLASFVAMGYQVQQFLMDSWSYGSCQKRSRVFIVASAPGLVPWPVPPHTHDHPSIRSRNLGRSSNGLPFGNRREYHTPFPHRSAAEACGDLPAISDAQLQICPSFPDHRTPQESSVVMRNRIAAVPKRPRGMGIVQAANMGLLSGEPLDYVKSLKGMRASLYSKSVTRIVPESLFETIITKWRLVDGKLGRALHWDEDRSCTVMELRRAQGFPDHELIIGTPPEQVMIIGNSVDRKVSFALGLSLRQSWSQSVRALDKANRSHVTQITDKIGRDTGSASGAILVSTEPSPSPEPLPSREELIQQSRTGTLRMSDSEIQEIRHNGGFRAIRRILDNRTDDGSTATVSTASD</sequence>
<keyword evidence="12" id="KW-0539">Nucleus</keyword>
<dbReference type="GO" id="GO:0003886">
    <property type="term" value="F:DNA (cytosine-5-)-methyltransferase activity"/>
    <property type="evidence" value="ECO:0007669"/>
    <property type="project" value="UniProtKB-EC"/>
</dbReference>
<keyword evidence="11" id="KW-0472">Membrane</keyword>
<dbReference type="PROSITE" id="PS51679">
    <property type="entry name" value="SAM_MT_C5"/>
    <property type="match status" value="1"/>
</dbReference>
<dbReference type="GO" id="GO:0044027">
    <property type="term" value="P:negative regulation of gene expression via chromosomal CpG island methylation"/>
    <property type="evidence" value="ECO:0007669"/>
    <property type="project" value="TreeGrafter"/>
</dbReference>
<dbReference type="InterPro" id="IPR018117">
    <property type="entry name" value="C5_DNA_meth_AS"/>
</dbReference>
<reference evidence="17 18" key="1">
    <citation type="submission" date="2017-01" db="EMBL/GenBank/DDBJ databases">
        <title>The recent genome duplication of the halophilic yeast Hortaea werneckii: insights from long-read sequencing.</title>
        <authorList>
            <person name="Sinha S."/>
            <person name="Flibotte S."/>
            <person name="Neira M."/>
            <person name="Lenassi M."/>
            <person name="Gostincar C."/>
            <person name="Stajich J.E."/>
            <person name="Nislow C.E."/>
        </authorList>
    </citation>
    <scope>NUCLEOTIDE SEQUENCE [LARGE SCALE GENOMIC DNA]</scope>
    <source>
        <strain evidence="17 18">EXF-2000</strain>
    </source>
</reference>
<comment type="subcellular location">
    <subcellularLocation>
        <location evidence="2">Nucleus</location>
    </subcellularLocation>
    <subcellularLocation>
        <location evidence="3">Peroxisome membrane</location>
        <topology evidence="3">Peripheral membrane protein</topology>
    </subcellularLocation>
</comment>
<feature type="compositionally biased region" description="Basic and acidic residues" evidence="15">
    <location>
        <begin position="453"/>
        <end position="479"/>
    </location>
</feature>
<feature type="compositionally biased region" description="Low complexity" evidence="15">
    <location>
        <begin position="507"/>
        <end position="541"/>
    </location>
</feature>
<keyword evidence="18" id="KW-1185">Reference proteome</keyword>
<dbReference type="SUPFAM" id="SSF53335">
    <property type="entry name" value="S-adenosyl-L-methionine-dependent methyltransferases"/>
    <property type="match status" value="1"/>
</dbReference>
<feature type="region of interest" description="Disordered" evidence="15">
    <location>
        <begin position="1841"/>
        <end position="1868"/>
    </location>
</feature>
<dbReference type="Proteomes" id="UP000194280">
    <property type="component" value="Unassembled WGS sequence"/>
</dbReference>
<dbReference type="Pfam" id="PF12634">
    <property type="entry name" value="Inp1"/>
    <property type="match status" value="1"/>
</dbReference>
<evidence type="ECO:0000256" key="3">
    <source>
        <dbReference type="ARBA" id="ARBA00004421"/>
    </source>
</evidence>
<dbReference type="InterPro" id="IPR057215">
    <property type="entry name" value="DUF7893"/>
</dbReference>
<dbReference type="STRING" id="1157616.A0A1Z5TJK5"/>
<dbReference type="OrthoDB" id="5376140at2759"/>
<evidence type="ECO:0000256" key="12">
    <source>
        <dbReference type="ARBA" id="ARBA00023242"/>
    </source>
</evidence>
<feature type="compositionally biased region" description="Polar residues" evidence="15">
    <location>
        <begin position="314"/>
        <end position="328"/>
    </location>
</feature>
<dbReference type="GO" id="GO:0003677">
    <property type="term" value="F:DNA binding"/>
    <property type="evidence" value="ECO:0007669"/>
    <property type="project" value="UniProtKB-KW"/>
</dbReference>
<evidence type="ECO:0000256" key="11">
    <source>
        <dbReference type="ARBA" id="ARBA00023136"/>
    </source>
</evidence>
<evidence type="ECO:0000313" key="17">
    <source>
        <dbReference type="EMBL" id="OTA36101.1"/>
    </source>
</evidence>
<dbReference type="Pfam" id="PF25423">
    <property type="entry name" value="DUF7893"/>
    <property type="match status" value="1"/>
</dbReference>
<evidence type="ECO:0000256" key="7">
    <source>
        <dbReference type="ARBA" id="ARBA00022603"/>
    </source>
</evidence>
<dbReference type="InterPro" id="IPR001025">
    <property type="entry name" value="BAH_dom"/>
</dbReference>
<feature type="domain" description="BAH" evidence="16">
    <location>
        <begin position="1147"/>
        <end position="1275"/>
    </location>
</feature>
<keyword evidence="7 14" id="KW-0489">Methyltransferase</keyword>
<feature type="compositionally biased region" description="Acidic residues" evidence="15">
    <location>
        <begin position="275"/>
        <end position="295"/>
    </location>
</feature>
<dbReference type="Gene3D" id="3.40.50.150">
    <property type="entry name" value="Vaccinia Virus protein VP39"/>
    <property type="match status" value="1"/>
</dbReference>
<keyword evidence="9 14" id="KW-0949">S-adenosyl-L-methionine</keyword>
<gene>
    <name evidence="17" type="ORF">BTJ68_03558</name>
</gene>
<feature type="compositionally biased region" description="Polar residues" evidence="15">
    <location>
        <begin position="762"/>
        <end position="781"/>
    </location>
</feature>
<dbReference type="EMBL" id="MUNK01000036">
    <property type="protein sequence ID" value="OTA36101.1"/>
    <property type="molecule type" value="Genomic_DNA"/>
</dbReference>
<proteinExistence type="inferred from homology"/>
<evidence type="ECO:0000256" key="8">
    <source>
        <dbReference type="ARBA" id="ARBA00022679"/>
    </source>
</evidence>
<feature type="active site" evidence="13 14">
    <location>
        <position position="1510"/>
    </location>
</feature>
<dbReference type="GO" id="GO:0003682">
    <property type="term" value="F:chromatin binding"/>
    <property type="evidence" value="ECO:0007669"/>
    <property type="project" value="InterPro"/>
</dbReference>
<feature type="compositionally biased region" description="Polar residues" evidence="15">
    <location>
        <begin position="17"/>
        <end position="33"/>
    </location>
</feature>
<accession>A0A1Z5TJK5</accession>
<feature type="region of interest" description="Disordered" evidence="15">
    <location>
        <begin position="1"/>
        <end position="33"/>
    </location>
</feature>
<comment type="similarity">
    <text evidence="4">Belongs to the INP1 family.</text>
</comment>
<organism evidence="17 18">
    <name type="scientific">Hortaea werneckii EXF-2000</name>
    <dbReference type="NCBI Taxonomy" id="1157616"/>
    <lineage>
        <taxon>Eukaryota</taxon>
        <taxon>Fungi</taxon>
        <taxon>Dikarya</taxon>
        <taxon>Ascomycota</taxon>
        <taxon>Pezizomycotina</taxon>
        <taxon>Dothideomycetes</taxon>
        <taxon>Dothideomycetidae</taxon>
        <taxon>Mycosphaerellales</taxon>
        <taxon>Teratosphaeriaceae</taxon>
        <taxon>Hortaea</taxon>
    </lineage>
</organism>
<feature type="compositionally biased region" description="Polar residues" evidence="15">
    <location>
        <begin position="727"/>
        <end position="738"/>
    </location>
</feature>
<name>A0A1Z5TJK5_HORWE</name>
<keyword evidence="8 14" id="KW-0808">Transferase</keyword>
<dbReference type="GO" id="GO:0032259">
    <property type="term" value="P:methylation"/>
    <property type="evidence" value="ECO:0007669"/>
    <property type="project" value="UniProtKB-KW"/>
</dbReference>
<feature type="region of interest" description="Disordered" evidence="15">
    <location>
        <begin position="244"/>
        <end position="487"/>
    </location>
</feature>
<dbReference type="VEuPathDB" id="FungiDB:BTJ68_03558"/>
<protein>
    <recommendedName>
        <fullName evidence="6">Inheritance of peroxisomes protein 1</fullName>
        <ecNumber evidence="5">2.1.1.37</ecNumber>
    </recommendedName>
</protein>
<feature type="compositionally biased region" description="Basic and acidic residues" evidence="15">
    <location>
        <begin position="336"/>
        <end position="348"/>
    </location>
</feature>
<comment type="caution">
    <text evidence="17">The sequence shown here is derived from an EMBL/GenBank/DDBJ whole genome shotgun (WGS) entry which is preliminary data.</text>
</comment>
<dbReference type="GO" id="GO:0005634">
    <property type="term" value="C:nucleus"/>
    <property type="evidence" value="ECO:0007669"/>
    <property type="project" value="UniProtKB-SubCell"/>
</dbReference>